<evidence type="ECO:0000256" key="2">
    <source>
        <dbReference type="ARBA" id="ARBA00005695"/>
    </source>
</evidence>
<dbReference type="Pfam" id="PF00496">
    <property type="entry name" value="SBP_bac_5"/>
    <property type="match status" value="1"/>
</dbReference>
<sequence length="521" mass="58406">MKLLKYAAAFALTAQIATAQEPQTGGTLRLIAQPEPPMLMLGLNQQGPTQFVAGKIYEGLLRYGPDLSAMPGLAEAWEVSEDGLTYTFDLQDDVTWHDGEPFTSDDVVFSLSEFLPEVHPRARGVLERVKEISAPDDNTVKITLNESFPAFLQSFEVSSTPMIPAHLYRDTDYRANPANDTPVGTGPFKLDEWQRGSFIRLVRNDDYWQDGKPYLDEIVFNIVPDAASRAVAFETGEVDVLRGGDVEYFDVQRLAALPDTEVTNAGWEFLSPIIWVQFNLRNEPMNDPRFRKAVWHAIDRDFIANAIWMGFADPADGPLPANSPYHADNLPAADYDPEKSRALLDEMGLTPDDNGVRVTVRYLSLPYSETYIRMGEYVRQQLREVGIELDVTQTDVGGWAQTLGQWDYDLTMNLLYQYGDPALGVERAYVSSNLVQGSPSANVSGLDNPEIDRLLSEAASATSDEKRKELYQAFQQKVVEEAYFAYLVRVNFPTVYHTRVRNLVDSAIGLNDTMADVWIAR</sequence>
<evidence type="ECO:0000256" key="1">
    <source>
        <dbReference type="ARBA" id="ARBA00004418"/>
    </source>
</evidence>
<keyword evidence="7" id="KW-1185">Reference proteome</keyword>
<reference evidence="6 7" key="1">
    <citation type="submission" date="2016-11" db="EMBL/GenBank/DDBJ databases">
        <title>Complete genome sequence of Sulfitobacter sp. AM1-D1, a toxic bacteria associated with marine dinoflagellate Alexandrium minutum in East China Sea.</title>
        <authorList>
            <person name="Yang Q."/>
            <person name="Zhang X."/>
            <person name="Tian X."/>
        </authorList>
    </citation>
    <scope>NUCLEOTIDE SEQUENCE [LARGE SCALE GENOMIC DNA]</scope>
    <source>
        <strain evidence="6 7">AM1-D1</strain>
    </source>
</reference>
<evidence type="ECO:0000256" key="3">
    <source>
        <dbReference type="ARBA" id="ARBA00022729"/>
    </source>
</evidence>
<evidence type="ECO:0000313" key="6">
    <source>
        <dbReference type="EMBL" id="APE42488.1"/>
    </source>
</evidence>
<name>A0A1J0WE79_9RHOB</name>
<dbReference type="EMBL" id="CP018076">
    <property type="protein sequence ID" value="APE42488.1"/>
    <property type="molecule type" value="Genomic_DNA"/>
</dbReference>
<dbReference type="InterPro" id="IPR000914">
    <property type="entry name" value="SBP_5_dom"/>
</dbReference>
<dbReference type="PANTHER" id="PTHR30290:SF38">
    <property type="entry name" value="D,D-DIPEPTIDE-BINDING PERIPLASMIC PROTEIN DDPA-RELATED"/>
    <property type="match status" value="1"/>
</dbReference>
<comment type="similarity">
    <text evidence="2">Belongs to the bacterial solute-binding protein 5 family.</text>
</comment>
<dbReference type="Proteomes" id="UP000181897">
    <property type="component" value="Chromosome"/>
</dbReference>
<proteinExistence type="inferred from homology"/>
<dbReference type="STRING" id="1917485.BOO69_02945"/>
<dbReference type="GO" id="GO:1904680">
    <property type="term" value="F:peptide transmembrane transporter activity"/>
    <property type="evidence" value="ECO:0007669"/>
    <property type="project" value="TreeGrafter"/>
</dbReference>
<accession>A0A1J0WE79</accession>
<feature type="signal peptide" evidence="4">
    <location>
        <begin position="1"/>
        <end position="19"/>
    </location>
</feature>
<dbReference type="Gene3D" id="3.40.190.10">
    <property type="entry name" value="Periplasmic binding protein-like II"/>
    <property type="match status" value="1"/>
</dbReference>
<organism evidence="6 7">
    <name type="scientific">Sulfitobacter alexandrii</name>
    <dbReference type="NCBI Taxonomy" id="1917485"/>
    <lineage>
        <taxon>Bacteria</taxon>
        <taxon>Pseudomonadati</taxon>
        <taxon>Pseudomonadota</taxon>
        <taxon>Alphaproteobacteria</taxon>
        <taxon>Rhodobacterales</taxon>
        <taxon>Roseobacteraceae</taxon>
        <taxon>Sulfitobacter</taxon>
    </lineage>
</organism>
<dbReference type="InterPro" id="IPR039424">
    <property type="entry name" value="SBP_5"/>
</dbReference>
<dbReference type="InterPro" id="IPR030678">
    <property type="entry name" value="Peptide/Ni-bd"/>
</dbReference>
<dbReference type="CDD" id="cd08517">
    <property type="entry name" value="PBP2_NikA_DppA_OppA_like_13"/>
    <property type="match status" value="1"/>
</dbReference>
<dbReference type="RefSeq" id="WP_071970158.1">
    <property type="nucleotide sequence ID" value="NZ_CP018076.1"/>
</dbReference>
<dbReference type="OrthoDB" id="9803988at2"/>
<comment type="subcellular location">
    <subcellularLocation>
        <location evidence="1">Periplasm</location>
    </subcellularLocation>
</comment>
<keyword evidence="3 4" id="KW-0732">Signal</keyword>
<feature type="chain" id="PRO_5012158924" evidence="4">
    <location>
        <begin position="20"/>
        <end position="521"/>
    </location>
</feature>
<evidence type="ECO:0000313" key="7">
    <source>
        <dbReference type="Proteomes" id="UP000181897"/>
    </source>
</evidence>
<dbReference type="AlphaFoldDB" id="A0A1J0WE79"/>
<dbReference type="Gene3D" id="3.10.105.10">
    <property type="entry name" value="Dipeptide-binding Protein, Domain 3"/>
    <property type="match status" value="1"/>
</dbReference>
<dbReference type="GO" id="GO:0043190">
    <property type="term" value="C:ATP-binding cassette (ABC) transporter complex"/>
    <property type="evidence" value="ECO:0007669"/>
    <property type="project" value="InterPro"/>
</dbReference>
<feature type="domain" description="Solute-binding protein family 5" evidence="5">
    <location>
        <begin position="70"/>
        <end position="421"/>
    </location>
</feature>
<dbReference type="GO" id="GO:0015833">
    <property type="term" value="P:peptide transport"/>
    <property type="evidence" value="ECO:0007669"/>
    <property type="project" value="TreeGrafter"/>
</dbReference>
<dbReference type="GO" id="GO:0030288">
    <property type="term" value="C:outer membrane-bounded periplasmic space"/>
    <property type="evidence" value="ECO:0007669"/>
    <property type="project" value="UniProtKB-ARBA"/>
</dbReference>
<dbReference type="SUPFAM" id="SSF53850">
    <property type="entry name" value="Periplasmic binding protein-like II"/>
    <property type="match status" value="1"/>
</dbReference>
<dbReference type="PIRSF" id="PIRSF002741">
    <property type="entry name" value="MppA"/>
    <property type="match status" value="1"/>
</dbReference>
<gene>
    <name evidence="6" type="ORF">BOO69_02945</name>
</gene>
<dbReference type="KEGG" id="suam:BOO69_02945"/>
<evidence type="ECO:0000256" key="4">
    <source>
        <dbReference type="SAM" id="SignalP"/>
    </source>
</evidence>
<evidence type="ECO:0000259" key="5">
    <source>
        <dbReference type="Pfam" id="PF00496"/>
    </source>
</evidence>
<dbReference type="PANTHER" id="PTHR30290">
    <property type="entry name" value="PERIPLASMIC BINDING COMPONENT OF ABC TRANSPORTER"/>
    <property type="match status" value="1"/>
</dbReference>
<protein>
    <submittedName>
        <fullName evidence="6">Peptide ABC transporter substrate-binding protein</fullName>
    </submittedName>
</protein>